<dbReference type="FunFam" id="2.40.10.10:FF:000068">
    <property type="entry name" value="transmembrane protease serine 2"/>
    <property type="match status" value="1"/>
</dbReference>
<dbReference type="Proteomes" id="UP001153636">
    <property type="component" value="Chromosome 1"/>
</dbReference>
<evidence type="ECO:0000313" key="6">
    <source>
        <dbReference type="EMBL" id="CAH1099889.1"/>
    </source>
</evidence>
<organism evidence="6 7">
    <name type="scientific">Psylliodes chrysocephalus</name>
    <dbReference type="NCBI Taxonomy" id="3402493"/>
    <lineage>
        <taxon>Eukaryota</taxon>
        <taxon>Metazoa</taxon>
        <taxon>Ecdysozoa</taxon>
        <taxon>Arthropoda</taxon>
        <taxon>Hexapoda</taxon>
        <taxon>Insecta</taxon>
        <taxon>Pterygota</taxon>
        <taxon>Neoptera</taxon>
        <taxon>Endopterygota</taxon>
        <taxon>Coleoptera</taxon>
        <taxon>Polyphaga</taxon>
        <taxon>Cucujiformia</taxon>
        <taxon>Chrysomeloidea</taxon>
        <taxon>Chrysomelidae</taxon>
        <taxon>Galerucinae</taxon>
        <taxon>Alticini</taxon>
        <taxon>Psylliodes</taxon>
    </lineage>
</organism>
<dbReference type="PROSITE" id="PS50240">
    <property type="entry name" value="TRYPSIN_DOM"/>
    <property type="match status" value="1"/>
</dbReference>
<dbReference type="InterPro" id="IPR001254">
    <property type="entry name" value="Trypsin_dom"/>
</dbReference>
<dbReference type="AlphaFoldDB" id="A0A9P0G2X2"/>
<feature type="domain" description="Peptidase S1" evidence="4">
    <location>
        <begin position="178"/>
        <end position="428"/>
    </location>
</feature>
<dbReference type="InterPro" id="IPR043504">
    <property type="entry name" value="Peptidase_S1_PA_chymotrypsin"/>
</dbReference>
<dbReference type="SUPFAM" id="SSF50494">
    <property type="entry name" value="Trypsin-like serine proteases"/>
    <property type="match status" value="1"/>
</dbReference>
<evidence type="ECO:0000256" key="1">
    <source>
        <dbReference type="ARBA" id="ARBA00023157"/>
    </source>
</evidence>
<name>A0A9P0G2X2_9CUCU</name>
<dbReference type="PANTHER" id="PTHR24252">
    <property type="entry name" value="ACROSIN-RELATED"/>
    <property type="match status" value="1"/>
</dbReference>
<dbReference type="Pfam" id="PF00084">
    <property type="entry name" value="Sushi"/>
    <property type="match status" value="1"/>
</dbReference>
<keyword evidence="2" id="KW-0768">Sushi</keyword>
<dbReference type="SMART" id="SM00020">
    <property type="entry name" value="Tryp_SPc"/>
    <property type="match status" value="1"/>
</dbReference>
<dbReference type="SMART" id="SM00032">
    <property type="entry name" value="CCP"/>
    <property type="match status" value="2"/>
</dbReference>
<dbReference type="InterPro" id="IPR035976">
    <property type="entry name" value="Sushi/SCR/CCP_sf"/>
</dbReference>
<dbReference type="CDD" id="cd00033">
    <property type="entry name" value="CCP"/>
    <property type="match status" value="2"/>
</dbReference>
<evidence type="ECO:0000313" key="7">
    <source>
        <dbReference type="Proteomes" id="UP001153636"/>
    </source>
</evidence>
<gene>
    <name evidence="6" type="ORF">PSYICH_LOCUS1212</name>
</gene>
<keyword evidence="3" id="KW-0732">Signal</keyword>
<keyword evidence="7" id="KW-1185">Reference proteome</keyword>
<reference evidence="6" key="1">
    <citation type="submission" date="2022-01" db="EMBL/GenBank/DDBJ databases">
        <authorList>
            <person name="King R."/>
        </authorList>
    </citation>
    <scope>NUCLEOTIDE SEQUENCE</scope>
</reference>
<dbReference type="InterPro" id="IPR009003">
    <property type="entry name" value="Peptidase_S1_PA"/>
</dbReference>
<dbReference type="GO" id="GO:0006508">
    <property type="term" value="P:proteolysis"/>
    <property type="evidence" value="ECO:0007669"/>
    <property type="project" value="InterPro"/>
</dbReference>
<proteinExistence type="predicted"/>
<dbReference type="GO" id="GO:0004252">
    <property type="term" value="F:serine-type endopeptidase activity"/>
    <property type="evidence" value="ECO:0007669"/>
    <property type="project" value="InterPro"/>
</dbReference>
<sequence>MFLRQFIYLNFVASIFLYVNGDTTSNEKKDGECILPQYPAHGRWVMRGGAKAEAGTRVNVSTILTFECDLEYKLSRKISLIVCLDGGWSTTPPTCLKLCPSFYTSETTIVKCFDEYLAEIRCESATDGSSATFKCANYYEPIERTAANRYCWEGSWNLPPPHCVPICGVKHVSAEPLILNGVNSDRGNYPWVTAIYRKISGSFQNVCAGSMLTQRVIITAAECVSNENGEVLPSEEFKIAVGKYYNDYNDPKDTQAQFSDITKILVHPKYRGISQNFASDIALLITKDKLLFSKVVQPVCYQNVPNIHLDNGMQGVVTGWGYTDPLRFPSNELKEIPILFKNDATCLAEWTDLYSTYDKMCAVHYNKSIGIGGIGGGLVFPNHGKYYIHGIVAAGVAEKNGTGGCNVVFGSLYTKISAHYDWLERVVAKYK</sequence>
<accession>A0A9P0G2X2</accession>
<dbReference type="SUPFAM" id="SSF57535">
    <property type="entry name" value="Complement control module/SCR domain"/>
    <property type="match status" value="1"/>
</dbReference>
<keyword evidence="1 2" id="KW-1015">Disulfide bond</keyword>
<dbReference type="PROSITE" id="PS50923">
    <property type="entry name" value="SUSHI"/>
    <property type="match status" value="1"/>
</dbReference>
<dbReference type="PANTHER" id="PTHR24252:SF7">
    <property type="entry name" value="HYALIN"/>
    <property type="match status" value="1"/>
</dbReference>
<dbReference type="Gene3D" id="2.10.70.10">
    <property type="entry name" value="Complement Module, domain 1"/>
    <property type="match status" value="2"/>
</dbReference>
<evidence type="ECO:0000256" key="2">
    <source>
        <dbReference type="PROSITE-ProRule" id="PRU00302"/>
    </source>
</evidence>
<dbReference type="InterPro" id="IPR000436">
    <property type="entry name" value="Sushi_SCR_CCP_dom"/>
</dbReference>
<feature type="chain" id="PRO_5040473720" evidence="3">
    <location>
        <begin position="22"/>
        <end position="431"/>
    </location>
</feature>
<dbReference type="OrthoDB" id="6744641at2759"/>
<dbReference type="Gene3D" id="2.40.10.10">
    <property type="entry name" value="Trypsin-like serine proteases"/>
    <property type="match status" value="1"/>
</dbReference>
<comment type="caution">
    <text evidence="2">Lacks conserved residue(s) required for the propagation of feature annotation.</text>
</comment>
<feature type="signal peptide" evidence="3">
    <location>
        <begin position="1"/>
        <end position="21"/>
    </location>
</feature>
<dbReference type="EMBL" id="OV651813">
    <property type="protein sequence ID" value="CAH1099889.1"/>
    <property type="molecule type" value="Genomic_DNA"/>
</dbReference>
<protein>
    <submittedName>
        <fullName evidence="6">Uncharacterized protein</fullName>
    </submittedName>
</protein>
<dbReference type="Pfam" id="PF00089">
    <property type="entry name" value="Trypsin"/>
    <property type="match status" value="1"/>
</dbReference>
<evidence type="ECO:0000259" key="4">
    <source>
        <dbReference type="PROSITE" id="PS50240"/>
    </source>
</evidence>
<feature type="domain" description="Sushi" evidence="5">
    <location>
        <begin position="31"/>
        <end position="97"/>
    </location>
</feature>
<evidence type="ECO:0000256" key="3">
    <source>
        <dbReference type="SAM" id="SignalP"/>
    </source>
</evidence>
<evidence type="ECO:0000259" key="5">
    <source>
        <dbReference type="PROSITE" id="PS50923"/>
    </source>
</evidence>
<feature type="disulfide bond" evidence="2">
    <location>
        <begin position="68"/>
        <end position="95"/>
    </location>
</feature>